<protein>
    <submittedName>
        <fullName evidence="2">Uncharacterized protein</fullName>
    </submittedName>
</protein>
<organism evidence="2">
    <name type="scientific">Arion vulgaris</name>
    <dbReference type="NCBI Taxonomy" id="1028688"/>
    <lineage>
        <taxon>Eukaryota</taxon>
        <taxon>Metazoa</taxon>
        <taxon>Spiralia</taxon>
        <taxon>Lophotrochozoa</taxon>
        <taxon>Mollusca</taxon>
        <taxon>Gastropoda</taxon>
        <taxon>Heterobranchia</taxon>
        <taxon>Euthyneura</taxon>
        <taxon>Panpulmonata</taxon>
        <taxon>Eupulmonata</taxon>
        <taxon>Stylommatophora</taxon>
        <taxon>Helicina</taxon>
        <taxon>Arionoidea</taxon>
        <taxon>Arionidae</taxon>
        <taxon>Arion</taxon>
    </lineage>
</organism>
<name>A0A0B6YMW6_9EUPU</name>
<dbReference type="AlphaFoldDB" id="A0A0B6YMW6"/>
<feature type="compositionally biased region" description="Low complexity" evidence="1">
    <location>
        <begin position="35"/>
        <end position="45"/>
    </location>
</feature>
<gene>
    <name evidence="2" type="primary">ORF30525</name>
</gene>
<dbReference type="EMBL" id="HACG01010709">
    <property type="protein sequence ID" value="CEK57574.1"/>
    <property type="molecule type" value="Transcribed_RNA"/>
</dbReference>
<accession>A0A0B6YMW6</accession>
<feature type="non-terminal residue" evidence="2">
    <location>
        <position position="1"/>
    </location>
</feature>
<feature type="compositionally biased region" description="Polar residues" evidence="1">
    <location>
        <begin position="19"/>
        <end position="34"/>
    </location>
</feature>
<evidence type="ECO:0000256" key="1">
    <source>
        <dbReference type="SAM" id="MobiDB-lite"/>
    </source>
</evidence>
<evidence type="ECO:0000313" key="2">
    <source>
        <dbReference type="EMBL" id="CEK57574.1"/>
    </source>
</evidence>
<feature type="non-terminal residue" evidence="2">
    <location>
        <position position="89"/>
    </location>
</feature>
<feature type="region of interest" description="Disordered" evidence="1">
    <location>
        <begin position="1"/>
        <end position="52"/>
    </location>
</feature>
<sequence>SLDARKNAHVYSEPDIPASASSDMSVLQGITPNYSSQNHQSQQQSAIMGTTSSVPENIDLEYAGNFPHPYQNVPPHLSRALAVDKSDSE</sequence>
<proteinExistence type="predicted"/>
<reference evidence="2" key="1">
    <citation type="submission" date="2014-12" db="EMBL/GenBank/DDBJ databases">
        <title>Insight into the proteome of Arion vulgaris.</title>
        <authorList>
            <person name="Aradska J."/>
            <person name="Bulat T."/>
            <person name="Smidak R."/>
            <person name="Sarate P."/>
            <person name="Gangsoo J."/>
            <person name="Sialana F."/>
            <person name="Bilban M."/>
            <person name="Lubec G."/>
        </authorList>
    </citation>
    <scope>NUCLEOTIDE SEQUENCE</scope>
    <source>
        <tissue evidence="2">Skin</tissue>
    </source>
</reference>